<comment type="caution">
    <text evidence="2">The sequence shown here is derived from an EMBL/GenBank/DDBJ whole genome shotgun (WGS) entry which is preliminary data.</text>
</comment>
<accession>A0A157Z781</accession>
<keyword evidence="1" id="KW-1133">Transmembrane helix</keyword>
<feature type="transmembrane region" description="Helical" evidence="1">
    <location>
        <begin position="65"/>
        <end position="83"/>
    </location>
</feature>
<dbReference type="Proteomes" id="UP000071859">
    <property type="component" value="Unassembled WGS sequence"/>
</dbReference>
<evidence type="ECO:0000313" key="3">
    <source>
        <dbReference type="Proteomes" id="UP000071859"/>
    </source>
</evidence>
<evidence type="ECO:0000313" key="2">
    <source>
        <dbReference type="EMBL" id="SAK41375.1"/>
    </source>
</evidence>
<keyword evidence="1" id="KW-0472">Membrane</keyword>
<evidence type="ECO:0000256" key="1">
    <source>
        <dbReference type="SAM" id="Phobius"/>
    </source>
</evidence>
<organism evidence="2 3">
    <name type="scientific">Caballeronia calidae</name>
    <dbReference type="NCBI Taxonomy" id="1777139"/>
    <lineage>
        <taxon>Bacteria</taxon>
        <taxon>Pseudomonadati</taxon>
        <taxon>Pseudomonadota</taxon>
        <taxon>Betaproteobacteria</taxon>
        <taxon>Burkholderiales</taxon>
        <taxon>Burkholderiaceae</taxon>
        <taxon>Caballeronia</taxon>
    </lineage>
</organism>
<keyword evidence="3" id="KW-1185">Reference proteome</keyword>
<dbReference type="EMBL" id="FCOX02000001">
    <property type="protein sequence ID" value="SAK41375.1"/>
    <property type="molecule type" value="Genomic_DNA"/>
</dbReference>
<dbReference type="AlphaFoldDB" id="A0A157Z781"/>
<keyword evidence="1" id="KW-0812">Transmembrane</keyword>
<proteinExistence type="predicted"/>
<reference evidence="2" key="1">
    <citation type="submission" date="2016-01" db="EMBL/GenBank/DDBJ databases">
        <authorList>
            <person name="Peeters C."/>
        </authorList>
    </citation>
    <scope>NUCLEOTIDE SEQUENCE</scope>
    <source>
        <strain evidence="2">LMG 29321</strain>
    </source>
</reference>
<gene>
    <name evidence="2" type="ORF">AWB78_00202</name>
</gene>
<sequence>MTKTESIPKKNGPAQAGPFFLAYTVKINDASAFRSFVHQRELRRVLCKTQQSVIFHRRKRSWRQIFFDFFVPTGNFCTIAPVLG</sequence>
<name>A0A157Z781_9BURK</name>
<protein>
    <submittedName>
        <fullName evidence="2">Uncharacterized protein</fullName>
    </submittedName>
</protein>